<dbReference type="OrthoDB" id="1523880at2"/>
<dbReference type="AlphaFoldDB" id="A0A3P1C2E5"/>
<dbReference type="Proteomes" id="UP000271925">
    <property type="component" value="Unassembled WGS sequence"/>
</dbReference>
<keyword evidence="1" id="KW-0812">Transmembrane</keyword>
<feature type="transmembrane region" description="Helical" evidence="1">
    <location>
        <begin position="101"/>
        <end position="122"/>
    </location>
</feature>
<name>A0A3P1C2E5_9BACT</name>
<sequence>MNQIFDFQRFTLVLKLHLSEHLKSYLLGIGVLAGVWLMMLLPDATRISVFNESIYRKHGIFFAFIFCGAGAWFASEAFRMVSTPVRGIPYLALPASQLEKFLSVFLMVLLFIPVFLGIFYAIEGITFSVMNARLPAGSPRYQLLDLMSNYLEKDLRYLAYLVPPFFLVGSIYFSKIPFIKTGVIAFLIFFITSLFLNEFILRRIFPAREHYGVTLFQEVSFIENRRPYLVTLAGVPRLIINSILLLFVPALWYIAYVRFREKEL</sequence>
<dbReference type="RefSeq" id="WP_124872527.1">
    <property type="nucleotide sequence ID" value="NZ_RQJO01000007.1"/>
</dbReference>
<organism evidence="2 3">
    <name type="scientific">Larkinella rosea</name>
    <dbReference type="NCBI Taxonomy" id="2025312"/>
    <lineage>
        <taxon>Bacteria</taxon>
        <taxon>Pseudomonadati</taxon>
        <taxon>Bacteroidota</taxon>
        <taxon>Cytophagia</taxon>
        <taxon>Cytophagales</taxon>
        <taxon>Spirosomataceae</taxon>
        <taxon>Larkinella</taxon>
    </lineage>
</organism>
<keyword evidence="1" id="KW-0472">Membrane</keyword>
<gene>
    <name evidence="2" type="ORF">EHT25_06635</name>
</gene>
<feature type="transmembrane region" description="Helical" evidence="1">
    <location>
        <begin position="22"/>
        <end position="41"/>
    </location>
</feature>
<feature type="transmembrane region" description="Helical" evidence="1">
    <location>
        <begin position="157"/>
        <end position="176"/>
    </location>
</feature>
<feature type="transmembrane region" description="Helical" evidence="1">
    <location>
        <begin position="61"/>
        <end position="81"/>
    </location>
</feature>
<evidence type="ECO:0000313" key="3">
    <source>
        <dbReference type="Proteomes" id="UP000271925"/>
    </source>
</evidence>
<protein>
    <submittedName>
        <fullName evidence="2">Uncharacterized protein</fullName>
    </submittedName>
</protein>
<accession>A0A3P1C2E5</accession>
<evidence type="ECO:0000256" key="1">
    <source>
        <dbReference type="SAM" id="Phobius"/>
    </source>
</evidence>
<feature type="transmembrane region" description="Helical" evidence="1">
    <location>
        <begin position="235"/>
        <end position="255"/>
    </location>
</feature>
<comment type="caution">
    <text evidence="2">The sequence shown here is derived from an EMBL/GenBank/DDBJ whole genome shotgun (WGS) entry which is preliminary data.</text>
</comment>
<keyword evidence="3" id="KW-1185">Reference proteome</keyword>
<reference evidence="2 3" key="1">
    <citation type="submission" date="2018-11" db="EMBL/GenBank/DDBJ databases">
        <authorList>
            <person name="Zhou Z."/>
            <person name="Wang G."/>
        </authorList>
    </citation>
    <scope>NUCLEOTIDE SEQUENCE [LARGE SCALE GENOMIC DNA]</scope>
    <source>
        <strain evidence="2 3">KCTC52004</strain>
    </source>
</reference>
<dbReference type="EMBL" id="RQJO01000007">
    <property type="protein sequence ID" value="RRB07452.1"/>
    <property type="molecule type" value="Genomic_DNA"/>
</dbReference>
<feature type="transmembrane region" description="Helical" evidence="1">
    <location>
        <begin position="182"/>
        <end position="201"/>
    </location>
</feature>
<keyword evidence="1" id="KW-1133">Transmembrane helix</keyword>
<evidence type="ECO:0000313" key="2">
    <source>
        <dbReference type="EMBL" id="RRB07452.1"/>
    </source>
</evidence>
<proteinExistence type="predicted"/>